<keyword evidence="2" id="KW-0472">Membrane</keyword>
<feature type="transmembrane region" description="Helical" evidence="2">
    <location>
        <begin position="74"/>
        <end position="92"/>
    </location>
</feature>
<dbReference type="Gene3D" id="1.20.1250.20">
    <property type="entry name" value="MFS general substrate transporter like domains"/>
    <property type="match status" value="1"/>
</dbReference>
<dbReference type="Pfam" id="PF07690">
    <property type="entry name" value="MFS_1"/>
    <property type="match status" value="1"/>
</dbReference>
<feature type="region of interest" description="Disordered" evidence="1">
    <location>
        <begin position="357"/>
        <end position="388"/>
    </location>
</feature>
<comment type="caution">
    <text evidence="3">The sequence shown here is derived from an EMBL/GenBank/DDBJ whole genome shotgun (WGS) entry which is preliminary data.</text>
</comment>
<organism evidence="3 4">
    <name type="scientific">Rugosimonospora acidiphila</name>
    <dbReference type="NCBI Taxonomy" id="556531"/>
    <lineage>
        <taxon>Bacteria</taxon>
        <taxon>Bacillati</taxon>
        <taxon>Actinomycetota</taxon>
        <taxon>Actinomycetes</taxon>
        <taxon>Micromonosporales</taxon>
        <taxon>Micromonosporaceae</taxon>
        <taxon>Rugosimonospora</taxon>
    </lineage>
</organism>
<evidence type="ECO:0000256" key="1">
    <source>
        <dbReference type="SAM" id="MobiDB-lite"/>
    </source>
</evidence>
<gene>
    <name evidence="3" type="ORF">GCM10023322_56700</name>
</gene>
<name>A0ABP9SEM9_9ACTN</name>
<keyword evidence="2" id="KW-0812">Transmembrane</keyword>
<feature type="transmembrane region" description="Helical" evidence="2">
    <location>
        <begin position="238"/>
        <end position="256"/>
    </location>
</feature>
<dbReference type="PANTHER" id="PTHR23542">
    <property type="match status" value="1"/>
</dbReference>
<proteinExistence type="predicted"/>
<feature type="transmembrane region" description="Helical" evidence="2">
    <location>
        <begin position="132"/>
        <end position="157"/>
    </location>
</feature>
<accession>A0ABP9SEM9</accession>
<dbReference type="SUPFAM" id="SSF103473">
    <property type="entry name" value="MFS general substrate transporter"/>
    <property type="match status" value="1"/>
</dbReference>
<keyword evidence="2" id="KW-1133">Transmembrane helix</keyword>
<evidence type="ECO:0000256" key="2">
    <source>
        <dbReference type="SAM" id="Phobius"/>
    </source>
</evidence>
<sequence length="531" mass="55217">MTAVLRAPQTVRVLAASQLGRLPLASAPLSLLLFARDTMSIAMAGVLVAAYTAGTAVGQPMLARIADRWRQPPVLWGGAALSTVGFALVVLYPTPAVAVVAVAMAGIGAPPFESCLRVLWRDLIAEPLLHAAYTLDVALQELIFIVGPLVALAGYAAGGARGGLVATAASQLAGTLLFVTAPAVRRWRGSPARRHWAGALRSPDLRLLLAATVLVGAAVGATSVAVAGYADAHGSRSWAAWLLAAHAAGALTGGLFAARYPFRNPRRALPGVVAVLAAGYLPPLLAAPLPVMAGALAISGLMLPPTLTAVFITADRVALPGTAAESFAWVATAFAAGSAAGSAVDGAVCQAIGGGDRLRPGTSGHRRGRGVAVVAPPPGPPRRGWRDGRRLRAAVAYPGMGDPRRHTHPPGVRLPPNCARQWRLSPWISLMTSRSAVEPPGQGEPQAGFEPAPRLSSSTSGRSGDRWRMLRLEQESEIQVPPGCLFRLGHPRLWCAGEGSNLHWGRVVRQAQIHPQLLPSRAPPCSRRGSL</sequence>
<feature type="transmembrane region" description="Helical" evidence="2">
    <location>
        <begin position="205"/>
        <end position="226"/>
    </location>
</feature>
<evidence type="ECO:0000313" key="3">
    <source>
        <dbReference type="EMBL" id="GAA5193835.1"/>
    </source>
</evidence>
<dbReference type="Proteomes" id="UP001501570">
    <property type="component" value="Unassembled WGS sequence"/>
</dbReference>
<dbReference type="InterPro" id="IPR011701">
    <property type="entry name" value="MFS"/>
</dbReference>
<feature type="transmembrane region" description="Helical" evidence="2">
    <location>
        <begin position="39"/>
        <end position="62"/>
    </location>
</feature>
<keyword evidence="4" id="KW-1185">Reference proteome</keyword>
<protein>
    <recommendedName>
        <fullName evidence="5">MFS transporter</fullName>
    </recommendedName>
</protein>
<evidence type="ECO:0000313" key="4">
    <source>
        <dbReference type="Proteomes" id="UP001501570"/>
    </source>
</evidence>
<dbReference type="InterPro" id="IPR036259">
    <property type="entry name" value="MFS_trans_sf"/>
</dbReference>
<evidence type="ECO:0008006" key="5">
    <source>
        <dbReference type="Google" id="ProtNLM"/>
    </source>
</evidence>
<reference evidence="4" key="1">
    <citation type="journal article" date="2019" name="Int. J. Syst. Evol. Microbiol.">
        <title>The Global Catalogue of Microorganisms (GCM) 10K type strain sequencing project: providing services to taxonomists for standard genome sequencing and annotation.</title>
        <authorList>
            <consortium name="The Broad Institute Genomics Platform"/>
            <consortium name="The Broad Institute Genome Sequencing Center for Infectious Disease"/>
            <person name="Wu L."/>
            <person name="Ma J."/>
        </authorList>
    </citation>
    <scope>NUCLEOTIDE SEQUENCE [LARGE SCALE GENOMIC DNA]</scope>
    <source>
        <strain evidence="4">JCM 18304</strain>
    </source>
</reference>
<feature type="region of interest" description="Disordered" evidence="1">
    <location>
        <begin position="435"/>
        <end position="465"/>
    </location>
</feature>
<dbReference type="PANTHER" id="PTHR23542:SF1">
    <property type="entry name" value="MAJOR FACILITATOR SUPERFAMILY (MFS) PROFILE DOMAIN-CONTAINING PROTEIN"/>
    <property type="match status" value="1"/>
</dbReference>
<feature type="transmembrane region" description="Helical" evidence="2">
    <location>
        <begin position="268"/>
        <end position="285"/>
    </location>
</feature>
<dbReference type="EMBL" id="BAABJQ010000020">
    <property type="protein sequence ID" value="GAA5193835.1"/>
    <property type="molecule type" value="Genomic_DNA"/>
</dbReference>